<dbReference type="InterPro" id="IPR011990">
    <property type="entry name" value="TPR-like_helical_dom_sf"/>
</dbReference>
<dbReference type="InterPro" id="IPR010982">
    <property type="entry name" value="Lambda_DNA-bd_dom_sf"/>
</dbReference>
<dbReference type="Gene3D" id="1.25.40.10">
    <property type="entry name" value="Tetratricopeptide repeat domain"/>
    <property type="match status" value="1"/>
</dbReference>
<evidence type="ECO:0000256" key="1">
    <source>
        <dbReference type="SAM" id="MobiDB-lite"/>
    </source>
</evidence>
<keyword evidence="4" id="KW-1185">Reference proteome</keyword>
<dbReference type="EMBL" id="JBHSBN010000001">
    <property type="protein sequence ID" value="MFC4104679.1"/>
    <property type="molecule type" value="Genomic_DNA"/>
</dbReference>
<sequence>MVEQPLFGHRLRQLRRARGLSQAQVAGGRMSASYISLVESGRRTPNADFARLIAGQLGVPLTELVGVAEHRPSERAYRVDLIGRLMSARSARSGGDHRHAAEQLRGIVADASDTEDRDVAWEARWEFAEALGRLGELDEREAVLDALLDDRLTAETAALQTRVLRALAEVSRHRGRLRDSTRIAERARCAGSTLPATAPERVHASVDLLRGYVASGEWEQGIALAEELLAVVDEVPVPTLRGLVHWTAGAMDFLHGKPDAGARFDRALAEIGPDNDVRLWARLLRAAAAHRVAARELDAARPLLARARQAIDLLGRPGDRFRLAVVEIAAALAGGDRTASLSAADELAAQVPDRPPYDRARALVVLARVARRYGEPDDAARHYQEAASRYEECGAYRLAARAWRESTAEPAADDPGPEPDPHALILP</sequence>
<organism evidence="3 4">
    <name type="scientific">Micromonospora zhanjiangensis</name>
    <dbReference type="NCBI Taxonomy" id="1522057"/>
    <lineage>
        <taxon>Bacteria</taxon>
        <taxon>Bacillati</taxon>
        <taxon>Actinomycetota</taxon>
        <taxon>Actinomycetes</taxon>
        <taxon>Micromonosporales</taxon>
        <taxon>Micromonosporaceae</taxon>
        <taxon>Micromonospora</taxon>
    </lineage>
</organism>
<reference evidence="4" key="1">
    <citation type="journal article" date="2019" name="Int. J. Syst. Evol. Microbiol.">
        <title>The Global Catalogue of Microorganisms (GCM) 10K type strain sequencing project: providing services to taxonomists for standard genome sequencing and annotation.</title>
        <authorList>
            <consortium name="The Broad Institute Genomics Platform"/>
            <consortium name="The Broad Institute Genome Sequencing Center for Infectious Disease"/>
            <person name="Wu L."/>
            <person name="Ma J."/>
        </authorList>
    </citation>
    <scope>NUCLEOTIDE SEQUENCE [LARGE SCALE GENOMIC DNA]</scope>
    <source>
        <strain evidence="4">2902at01</strain>
    </source>
</reference>
<proteinExistence type="predicted"/>
<dbReference type="SUPFAM" id="SSF47413">
    <property type="entry name" value="lambda repressor-like DNA-binding domains"/>
    <property type="match status" value="1"/>
</dbReference>
<evidence type="ECO:0000313" key="3">
    <source>
        <dbReference type="EMBL" id="MFC4104679.1"/>
    </source>
</evidence>
<dbReference type="Proteomes" id="UP001595868">
    <property type="component" value="Unassembled WGS sequence"/>
</dbReference>
<feature type="domain" description="HTH cro/C1-type" evidence="2">
    <location>
        <begin position="11"/>
        <end position="64"/>
    </location>
</feature>
<dbReference type="SMART" id="SM00530">
    <property type="entry name" value="HTH_XRE"/>
    <property type="match status" value="1"/>
</dbReference>
<gene>
    <name evidence="3" type="ORF">ACFOX0_01830</name>
</gene>
<name>A0ABV8KFC0_9ACTN</name>
<evidence type="ECO:0000259" key="2">
    <source>
        <dbReference type="PROSITE" id="PS50943"/>
    </source>
</evidence>
<evidence type="ECO:0000313" key="4">
    <source>
        <dbReference type="Proteomes" id="UP001595868"/>
    </source>
</evidence>
<dbReference type="Gene3D" id="1.10.260.40">
    <property type="entry name" value="lambda repressor-like DNA-binding domains"/>
    <property type="match status" value="1"/>
</dbReference>
<protein>
    <submittedName>
        <fullName evidence="3">Helix-turn-helix domain-containing protein</fullName>
    </submittedName>
</protein>
<dbReference type="RefSeq" id="WP_377541608.1">
    <property type="nucleotide sequence ID" value="NZ_JBHSBN010000001.1"/>
</dbReference>
<comment type="caution">
    <text evidence="3">The sequence shown here is derived from an EMBL/GenBank/DDBJ whole genome shotgun (WGS) entry which is preliminary data.</text>
</comment>
<dbReference type="CDD" id="cd00093">
    <property type="entry name" value="HTH_XRE"/>
    <property type="match status" value="1"/>
</dbReference>
<accession>A0ABV8KFC0</accession>
<dbReference type="Pfam" id="PF13560">
    <property type="entry name" value="HTH_31"/>
    <property type="match status" value="1"/>
</dbReference>
<dbReference type="InterPro" id="IPR001387">
    <property type="entry name" value="Cro/C1-type_HTH"/>
</dbReference>
<feature type="region of interest" description="Disordered" evidence="1">
    <location>
        <begin position="404"/>
        <end position="427"/>
    </location>
</feature>
<dbReference type="PROSITE" id="PS50943">
    <property type="entry name" value="HTH_CROC1"/>
    <property type="match status" value="1"/>
</dbReference>